<dbReference type="PATRIC" id="fig|1454003.3.peg.4115"/>
<dbReference type="PANTHER" id="PTHR13754">
    <property type="entry name" value="METALLO-BETA-LACTAMASE SUPERFAMILY PROTEIN"/>
    <property type="match status" value="1"/>
</dbReference>
<evidence type="ECO:0000313" key="2">
    <source>
        <dbReference type="EMBL" id="EXI77043.1"/>
    </source>
</evidence>
<proteinExistence type="predicted"/>
<organism evidence="2 3">
    <name type="scientific">Candidatus Accumulibacter appositus</name>
    <dbReference type="NCBI Taxonomy" id="1454003"/>
    <lineage>
        <taxon>Bacteria</taxon>
        <taxon>Pseudomonadati</taxon>
        <taxon>Pseudomonadota</taxon>
        <taxon>Betaproteobacteria</taxon>
        <taxon>Candidatus Accumulibacter</taxon>
    </lineage>
</organism>
<protein>
    <submittedName>
        <fullName evidence="2">DNA internalization-related competence protein ComEC/Rec2</fullName>
    </submittedName>
</protein>
<dbReference type="Pfam" id="PF00753">
    <property type="entry name" value="Lactamase_B"/>
    <property type="match status" value="1"/>
</dbReference>
<accession>A0A011N3F2</accession>
<dbReference type="GO" id="GO:0016740">
    <property type="term" value="F:transferase activity"/>
    <property type="evidence" value="ECO:0007669"/>
    <property type="project" value="TreeGrafter"/>
</dbReference>
<feature type="domain" description="Metallo-beta-lactamase" evidence="1">
    <location>
        <begin position="80"/>
        <end position="148"/>
    </location>
</feature>
<reference evidence="2 3" key="1">
    <citation type="submission" date="2014-02" db="EMBL/GenBank/DDBJ databases">
        <title>Expanding our view of genomic diversity in Candidatus Accumulibacter clades.</title>
        <authorList>
            <person name="Skennerton C.T."/>
            <person name="Barr J.J."/>
            <person name="Slater F.R."/>
            <person name="Bond P.L."/>
            <person name="Tyson G.W."/>
        </authorList>
    </citation>
    <scope>NUCLEOTIDE SEQUENCE [LARGE SCALE GENOMIC DNA]</scope>
    <source>
        <strain evidence="3">BA-92</strain>
    </source>
</reference>
<evidence type="ECO:0000313" key="3">
    <source>
        <dbReference type="Proteomes" id="UP000021816"/>
    </source>
</evidence>
<dbReference type="EMBL" id="JEMX01000125">
    <property type="protein sequence ID" value="EXI77043.1"/>
    <property type="molecule type" value="Genomic_DNA"/>
</dbReference>
<dbReference type="CDD" id="cd07713">
    <property type="entry name" value="DHPS-like_MBL-fold"/>
    <property type="match status" value="1"/>
</dbReference>
<gene>
    <name evidence="2" type="ORF">AW10_04051</name>
</gene>
<comment type="caution">
    <text evidence="2">The sequence shown here is derived from an EMBL/GenBank/DDBJ whole genome shotgun (WGS) entry which is preliminary data.</text>
</comment>
<dbReference type="SUPFAM" id="SSF56281">
    <property type="entry name" value="Metallo-hydrolase/oxidoreductase"/>
    <property type="match status" value="1"/>
</dbReference>
<dbReference type="InterPro" id="IPR001279">
    <property type="entry name" value="Metallo-B-lactamas"/>
</dbReference>
<name>A0A011N3F2_9PROT</name>
<dbReference type="InterPro" id="IPR052926">
    <property type="entry name" value="Metallo-beta-lactamase_dom"/>
</dbReference>
<dbReference type="PANTHER" id="PTHR13754:SF13">
    <property type="entry name" value="METALLO-BETA-LACTAMASE SUPERFAMILY PROTEIN (AFU_ORTHOLOGUE AFUA_3G07630)"/>
    <property type="match status" value="1"/>
</dbReference>
<dbReference type="InterPro" id="IPR041712">
    <property type="entry name" value="DHPS-like_MBL-fold"/>
</dbReference>
<dbReference type="STRING" id="1454003.AW10_04051"/>
<evidence type="ECO:0000259" key="1">
    <source>
        <dbReference type="Pfam" id="PF00753"/>
    </source>
</evidence>
<sequence>MTKCSPTLDIGALKRLRIVCVSETGWFDTATVFDDIRAAGGANTDQYAIPWPPFGQLHAENAAGFSALLEAEALDGRVHRLLFDTGWNSDWMDRRFAEEGIDRLLQERKIEALIVSHEHFDHFWGIGSTLKHCPEIPIYLPEGFHPAGLAFIEQQGHGGPVRTVPSAQPLLLFPGLALASFPMSTLLQVQGESVLYAKLQDRGLAMITGCGHGGVLNLLDYARRTFSGGERIHAIYGGLHLSPLEDWDGQRDQIVQALSEYGIDRIACNHCTGRTAVEKMLASGLPVERGSARNGSQTDLFLGNGDVLELGQERAGHP</sequence>
<dbReference type="InterPro" id="IPR036866">
    <property type="entry name" value="RibonucZ/Hydroxyglut_hydro"/>
</dbReference>
<dbReference type="AlphaFoldDB" id="A0A011N3F2"/>
<dbReference type="Proteomes" id="UP000021816">
    <property type="component" value="Unassembled WGS sequence"/>
</dbReference>
<dbReference type="Gene3D" id="3.60.15.10">
    <property type="entry name" value="Ribonuclease Z/Hydroxyacylglutathione hydrolase-like"/>
    <property type="match status" value="2"/>
</dbReference>